<feature type="chain" id="PRO_5002715883" description="Tkp4 protein" evidence="1">
    <location>
        <begin position="19"/>
        <end position="216"/>
    </location>
</feature>
<name>A7TSS6_VANPO</name>
<dbReference type="KEGG" id="vpo:Kpol_344p10"/>
<protein>
    <recommendedName>
        <fullName evidence="4">Tkp4 protein</fullName>
    </recommendedName>
</protein>
<dbReference type="GeneID" id="5542712"/>
<sequence>PLPLPLPLLTLALPFSNLIQPTNQPTTPFNYFTTNFHFPNPKRQRLLFLETSLTTTTTTTTNQDHLCTTKLFLIRHPTVWTSTALQSTNKQSKANKFSPTTKLQNYNYNHTRADKRRPRHTHITTFQASTRQEPNLNPKKNDHNGSLYITSYHIIHLTLHLSHAMLLNNCQIPFLSLSDNWAPSSTTFKNYINSTCQVLTLRLPIVSLHWVGSLIN</sequence>
<gene>
    <name evidence="2" type="ORF">Kpol_344p10</name>
</gene>
<dbReference type="AlphaFoldDB" id="A7TSS6"/>
<dbReference type="RefSeq" id="XP_001642548.1">
    <property type="nucleotide sequence ID" value="XM_001642498.1"/>
</dbReference>
<feature type="non-terminal residue" evidence="2">
    <location>
        <position position="1"/>
    </location>
</feature>
<evidence type="ECO:0008006" key="4">
    <source>
        <dbReference type="Google" id="ProtNLM"/>
    </source>
</evidence>
<keyword evidence="3" id="KW-1185">Reference proteome</keyword>
<evidence type="ECO:0000256" key="1">
    <source>
        <dbReference type="SAM" id="SignalP"/>
    </source>
</evidence>
<keyword evidence="1" id="KW-0732">Signal</keyword>
<organism evidence="3">
    <name type="scientific">Vanderwaltozyma polyspora (strain ATCC 22028 / DSM 70294 / BCRC 21397 / CBS 2163 / NBRC 10782 / NRRL Y-8283 / UCD 57-17)</name>
    <name type="common">Kluyveromyces polysporus</name>
    <dbReference type="NCBI Taxonomy" id="436907"/>
    <lineage>
        <taxon>Eukaryota</taxon>
        <taxon>Fungi</taxon>
        <taxon>Dikarya</taxon>
        <taxon>Ascomycota</taxon>
        <taxon>Saccharomycotina</taxon>
        <taxon>Saccharomycetes</taxon>
        <taxon>Saccharomycetales</taxon>
        <taxon>Saccharomycetaceae</taxon>
        <taxon>Vanderwaltozyma</taxon>
    </lineage>
</organism>
<evidence type="ECO:0000313" key="3">
    <source>
        <dbReference type="Proteomes" id="UP000000267"/>
    </source>
</evidence>
<accession>A7TSS6</accession>
<dbReference type="Proteomes" id="UP000000267">
    <property type="component" value="Unassembled WGS sequence"/>
</dbReference>
<proteinExistence type="predicted"/>
<feature type="signal peptide" evidence="1">
    <location>
        <begin position="1"/>
        <end position="18"/>
    </location>
</feature>
<dbReference type="InParanoid" id="A7TSS6"/>
<dbReference type="EMBL" id="DS480522">
    <property type="protein sequence ID" value="EDO14690.1"/>
    <property type="molecule type" value="Genomic_DNA"/>
</dbReference>
<evidence type="ECO:0000313" key="2">
    <source>
        <dbReference type="EMBL" id="EDO14690.1"/>
    </source>
</evidence>
<reference evidence="2 3" key="1">
    <citation type="journal article" date="2007" name="Proc. Natl. Acad. Sci. U.S.A.">
        <title>Independent sorting-out of thousands of duplicated gene pairs in two yeast species descended from a whole-genome duplication.</title>
        <authorList>
            <person name="Scannell D.R."/>
            <person name="Frank A.C."/>
            <person name="Conant G.C."/>
            <person name="Byrne K.P."/>
            <person name="Woolfit M."/>
            <person name="Wolfe K.H."/>
        </authorList>
    </citation>
    <scope>NUCLEOTIDE SEQUENCE [LARGE SCALE GENOMIC DNA]</scope>
    <source>
        <strain evidence="3">ATCC 22028 / DSM 70294 / BCRC 21397 / CBS 2163 / NBRC 10782 / NRRL Y-8283 / UCD 57-17</strain>
    </source>
</reference>
<dbReference type="HOGENOM" id="CLU_1280464_0_0_1"/>